<dbReference type="Proteomes" id="UP000094960">
    <property type="component" value="Chromosome"/>
</dbReference>
<dbReference type="EMBL" id="CP017248">
    <property type="protein sequence ID" value="AOR36109.1"/>
    <property type="molecule type" value="Genomic_DNA"/>
</dbReference>
<dbReference type="NCBIfam" id="TIGR04267">
    <property type="entry name" value="mod_HExxH"/>
    <property type="match status" value="1"/>
</dbReference>
<keyword evidence="2" id="KW-1185">Reference proteome</keyword>
<protein>
    <recommendedName>
        <fullName evidence="3">HEXXH motif domain-containing protein</fullName>
    </recommendedName>
</protein>
<dbReference type="KEGG" id="spun:BFF78_38180"/>
<gene>
    <name evidence="1" type="ORF">BFF78_38180</name>
</gene>
<dbReference type="InterPro" id="IPR026337">
    <property type="entry name" value="AKG_HExxH"/>
</dbReference>
<proteinExistence type="predicted"/>
<dbReference type="RefSeq" id="WP_069782622.1">
    <property type="nucleotide sequence ID" value="NZ_CP017248.1"/>
</dbReference>
<evidence type="ECO:0008006" key="3">
    <source>
        <dbReference type="Google" id="ProtNLM"/>
    </source>
</evidence>
<organism evidence="1 2">
    <name type="scientific">Streptomyces fodineus</name>
    <dbReference type="NCBI Taxonomy" id="1904616"/>
    <lineage>
        <taxon>Bacteria</taxon>
        <taxon>Bacillati</taxon>
        <taxon>Actinomycetota</taxon>
        <taxon>Actinomycetes</taxon>
        <taxon>Kitasatosporales</taxon>
        <taxon>Streptomycetaceae</taxon>
        <taxon>Streptomyces</taxon>
    </lineage>
</organism>
<dbReference type="AlphaFoldDB" id="A0A1D7YL54"/>
<name>A0A1D7YL54_9ACTN</name>
<sequence length="630" mass="67287">MTDRPLDVHRVSRESLRAMAVGDASEGDLRLLRSAQRSQLLLVLRALLDHVDDAARRTRHPGGITSVRSAWRLLCAAEDRAPEAVETVLADPTVMAWALRLLRRLVGSASGTPSAAPLWAELGQFHALAASAAWRAGVPCVLRVPAHRGMVWLPGAGMAGPVARRRWSEAVVRVDGEGAAVHGEGGQVPLSRSLPEGAPGWRPLRAVRGLTPAAQEAAGAGPWLDTVSPYRDFVRYPSAPGRTGEGRLRLWESRLAGAHALLERESPADAAALRTLVRAVVPRSLSLRTAEGGPVASASSLDAFGAVTLSLPYDETQTAAVLVHETRHQQLNALLSLVELVQGAGDEPGGTVDRRLYYAPWRSDPRPVRGLLHGVFAFAGVGRFWRTHRGHVTGTERQRADFEFAVLREQVQEAVAVLVTDDALTEAGRLFADEIAGLVATWREDDVAAGPRALARHYCALRRALWRGRHLEIPPGAAQRLAAAWVAGHAASALPPSAVRPRPDLIRLDAFGPLARFHLSSPAAFARRRLREEKQGDPALRAGYAAVAGDAEQAALGYAKWTAADPQEPEAWIGAVLALPEHARGAGAALLLDRPEVVAGVRRAVAAAGGGFPAPLDLAAWLDAADPHPR</sequence>
<accession>A0A1D7YL54</accession>
<reference evidence="2" key="1">
    <citation type="submission" date="2016-09" db="EMBL/GenBank/DDBJ databases">
        <title>Streptomyces puniciscabiei strain:TW1S1 Genome sequencing and assembly.</title>
        <authorList>
            <person name="Kim M.-K."/>
            <person name="Kim S.B."/>
        </authorList>
    </citation>
    <scope>NUCLEOTIDE SEQUENCE [LARGE SCALE GENOMIC DNA]</scope>
    <source>
        <strain evidence="2">TW1S1</strain>
    </source>
</reference>
<evidence type="ECO:0000313" key="2">
    <source>
        <dbReference type="Proteomes" id="UP000094960"/>
    </source>
</evidence>
<evidence type="ECO:0000313" key="1">
    <source>
        <dbReference type="EMBL" id="AOR36109.1"/>
    </source>
</evidence>